<reference evidence="2" key="1">
    <citation type="submission" date="2023-03" db="UniProtKB">
        <authorList>
            <consortium name="EnsemblPlants"/>
        </authorList>
    </citation>
    <scope>IDENTIFICATION</scope>
</reference>
<dbReference type="Gramene" id="MELO3C024170.2.1">
    <property type="protein sequence ID" value="MELO3C024170.2.1"/>
    <property type="gene ID" value="MELO3C024170.2"/>
</dbReference>
<protein>
    <recommendedName>
        <fullName evidence="3">Envelope-like protein</fullName>
    </recommendedName>
</protein>
<dbReference type="AlphaFoldDB" id="A0A9I9DVC0"/>
<evidence type="ECO:0008006" key="3">
    <source>
        <dbReference type="Google" id="ProtNLM"/>
    </source>
</evidence>
<sequence>MHESKPAKSHPPSSSLPFATPTLDMVPLAEPTSYIDSDIGDDNAVNDSPLSIDDVPSPVRTTDNPEVTMGDKTADPHSEIPTPTSFYSVCFSC</sequence>
<evidence type="ECO:0000256" key="1">
    <source>
        <dbReference type="SAM" id="MobiDB-lite"/>
    </source>
</evidence>
<name>A0A9I9DVC0_CUCME</name>
<proteinExistence type="predicted"/>
<evidence type="ECO:0000313" key="2">
    <source>
        <dbReference type="EnsemblPlants" id="MELO3C024170.2.1"/>
    </source>
</evidence>
<organism evidence="2">
    <name type="scientific">Cucumis melo</name>
    <name type="common">Muskmelon</name>
    <dbReference type="NCBI Taxonomy" id="3656"/>
    <lineage>
        <taxon>Eukaryota</taxon>
        <taxon>Viridiplantae</taxon>
        <taxon>Streptophyta</taxon>
        <taxon>Embryophyta</taxon>
        <taxon>Tracheophyta</taxon>
        <taxon>Spermatophyta</taxon>
        <taxon>Magnoliopsida</taxon>
        <taxon>eudicotyledons</taxon>
        <taxon>Gunneridae</taxon>
        <taxon>Pentapetalae</taxon>
        <taxon>rosids</taxon>
        <taxon>fabids</taxon>
        <taxon>Cucurbitales</taxon>
        <taxon>Cucurbitaceae</taxon>
        <taxon>Benincaseae</taxon>
        <taxon>Cucumis</taxon>
    </lineage>
</organism>
<accession>A0A9I9DVC0</accession>
<dbReference type="EnsemblPlants" id="MELO3C024170.2.1">
    <property type="protein sequence ID" value="MELO3C024170.2.1"/>
    <property type="gene ID" value="MELO3C024170.2"/>
</dbReference>
<feature type="region of interest" description="Disordered" evidence="1">
    <location>
        <begin position="1"/>
        <end position="80"/>
    </location>
</feature>